<evidence type="ECO:0000313" key="2">
    <source>
        <dbReference type="EMBL" id="MBD1260647.1"/>
    </source>
</evidence>
<feature type="binding site" evidence="14">
    <location>
        <position position="77"/>
    </location>
    <ligand>
        <name>NAD(+)</name>
        <dbReference type="ChEBI" id="CHEBI:57540"/>
        <label>3</label>
    </ligand>
</feature>
<dbReference type="PDB" id="8OZG">
    <property type="method" value="EM"/>
    <property type="resolution" value="3.37 A"/>
    <property type="chains" value="A/C/F/H=1-452"/>
</dbReference>
<feature type="binding site" evidence="14 15">
    <location>
        <position position="9"/>
    </location>
    <ligand>
        <name>NAD(+)</name>
        <dbReference type="ChEBI" id="CHEBI:57540"/>
        <label>1</label>
    </ligand>
</feature>
<dbReference type="EMDB" id="EMD-17304"/>
<evidence type="ECO:0007829" key="6">
    <source>
        <dbReference type="PDB" id="8FEX"/>
    </source>
</evidence>
<accession>A0A316E683</accession>
<feature type="binding site" evidence="14">
    <location>
        <position position="46"/>
    </location>
    <ligand>
        <name>NAD(+)</name>
        <dbReference type="ChEBI" id="CHEBI:57540"/>
        <label>3</label>
    </ligand>
</feature>
<evidence type="ECO:0007829" key="9">
    <source>
        <dbReference type="PDB" id="8I88"/>
    </source>
</evidence>
<dbReference type="EMDB" id="EMD-17307"/>
<dbReference type="RefSeq" id="WP_109649956.1">
    <property type="nucleotide sequence ID" value="NZ_JACWLN010000003.1"/>
</dbReference>
<feature type="binding site" evidence="14">
    <location>
        <position position="73"/>
    </location>
    <ligand>
        <name>NAD(+)</name>
        <dbReference type="ChEBI" id="CHEBI:57540"/>
        <label>3</label>
    </ligand>
</feature>
<dbReference type="EMDB" id="EMD-17310"/>
<dbReference type="PDB" id="8FEX">
    <property type="method" value="EM"/>
    <property type="resolution" value="3.07 A"/>
    <property type="chains" value="A=1-452"/>
</dbReference>
<keyword evidence="14 15" id="KW-0547">Nucleotide-binding</keyword>
<dbReference type="EMDB" id="EMD-40680"/>
<dbReference type="SUPFAM" id="SSF52200">
    <property type="entry name" value="Toll/Interleukin receptor TIR domain"/>
    <property type="match status" value="1"/>
</dbReference>
<feature type="binding site" evidence="14">
    <location>
        <position position="117"/>
    </location>
    <ligand>
        <name>NAD(+)</name>
        <dbReference type="ChEBI" id="CHEBI:57540"/>
        <label>3</label>
    </ligand>
</feature>
<dbReference type="PROSITE" id="PS50104">
    <property type="entry name" value="TIR"/>
    <property type="match status" value="1"/>
</dbReference>
<proteinExistence type="evidence at protein level"/>
<dbReference type="Proteomes" id="UP000245667">
    <property type="component" value="Unassembled WGS sequence"/>
</dbReference>
<feature type="binding site" evidence="14 15">
    <location>
        <position position="117"/>
    </location>
    <ligand>
        <name>NAD(+)</name>
        <dbReference type="ChEBI" id="CHEBI:57540"/>
        <label>1</label>
    </ligand>
</feature>
<feature type="binding site" evidence="15">
    <location>
        <position position="116"/>
    </location>
    <ligand>
        <name>NAD(+)</name>
        <dbReference type="ChEBI" id="CHEBI:57540"/>
        <label>2</label>
    </ligand>
</feature>
<evidence type="ECO:0007829" key="13">
    <source>
        <dbReference type="PDB" id="8OZC"/>
    </source>
</evidence>
<evidence type="ECO:0007829" key="10">
    <source>
        <dbReference type="PDB" id="8J7S"/>
    </source>
</evidence>
<feature type="binding site" evidence="14">
    <location>
        <position position="8"/>
    </location>
    <ligand>
        <name>NAD(+)</name>
        <dbReference type="ChEBI" id="CHEBI:57540"/>
        <label>1</label>
    </ligand>
</feature>
<dbReference type="InterPro" id="IPR035897">
    <property type="entry name" value="Toll_tir_struct_dom_sf"/>
</dbReference>
<feature type="binding site" evidence="15">
    <location>
        <position position="35"/>
    </location>
    <ligand>
        <name>NAD(+)</name>
        <dbReference type="ChEBI" id="CHEBI:57540"/>
        <label>2</label>
    </ligand>
</feature>
<dbReference type="EMDB" id="EMD-35240"/>
<keyword evidence="6 7" id="KW-0002">3D-structure</keyword>
<feature type="binding site" evidence="14">
    <location>
        <position position="105"/>
    </location>
    <ligand>
        <name>NAD(+)</name>
        <dbReference type="ChEBI" id="CHEBI:57540"/>
        <label>3</label>
    </ligand>
</feature>
<keyword evidence="5" id="KW-1185">Reference proteome</keyword>
<dbReference type="OrthoDB" id="9781481at2"/>
<evidence type="ECO:0007829" key="12">
    <source>
        <dbReference type="PDB" id="8OZ6"/>
    </source>
</evidence>
<evidence type="ECO:0007829" key="7">
    <source>
        <dbReference type="PDB" id="8FFI"/>
    </source>
</evidence>
<evidence type="ECO:0000259" key="1">
    <source>
        <dbReference type="PROSITE" id="PS50104"/>
    </source>
</evidence>
<feature type="binding site" evidence="14">
    <location>
        <position position="116"/>
    </location>
    <ligand>
        <name>NAD(+)</name>
        <dbReference type="ChEBI" id="CHEBI:57540"/>
        <label>1</label>
    </ligand>
</feature>
<reference evidence="8 9" key="3">
    <citation type="journal article" date="2023" name="Cell Res.">
        <title>Structural insights into mechanisms of Argonaute protein-associated NADase activation in bacterial immunity.</title>
        <authorList>
            <person name="Wang X."/>
            <person name="Li X."/>
            <person name="Yu G."/>
            <person name="Zhang L."/>
            <person name="Zhang C."/>
            <person name="Wang Y."/>
            <person name="Liao F."/>
            <person name="Wen Y."/>
            <person name="Yin H."/>
            <person name="Liu X."/>
            <person name="Wei Y."/>
            <person name="Li Z."/>
            <person name="Deng Z."/>
            <person name="Zhang H."/>
        </authorList>
    </citation>
    <scope>STRUCTURE BY ELECTRON MICROSCOPY (3.70 ANGSTROMS)</scope>
</reference>
<reference evidence="3 4" key="1">
    <citation type="submission" date="2018-05" db="EMBL/GenBank/DDBJ databases">
        <title>Genomic Encyclopedia of Archaeal and Bacterial Type Strains, Phase II (KMG-II): from individual species to whole genera.</title>
        <authorList>
            <person name="Goeker M."/>
        </authorList>
    </citation>
    <scope>NUCLEOTIDE SEQUENCE [LARGE SCALE GENOMIC DNA]</scope>
    <source>
        <strain evidence="3 4">DSM 23514</strain>
    </source>
</reference>
<comment type="caution">
    <text evidence="3">The sequence shown here is derived from an EMBL/GenBank/DDBJ whole genome shotgun (WGS) entry which is preliminary data.</text>
</comment>
<dbReference type="EMDB" id="EMD-35241"/>
<name>A0A316E683_9FLAO</name>
<organism evidence="3 4">
    <name type="scientific">Maribacter polysiphoniae</name>
    <dbReference type="NCBI Taxonomy" id="429344"/>
    <lineage>
        <taxon>Bacteria</taxon>
        <taxon>Pseudomonadati</taxon>
        <taxon>Bacteroidota</taxon>
        <taxon>Flavobacteriia</taxon>
        <taxon>Flavobacteriales</taxon>
        <taxon>Flavobacteriaceae</taxon>
        <taxon>Maribacter</taxon>
    </lineage>
</organism>
<reference evidence="16" key="8">
    <citation type="submission" date="2023-10" db="PDB data bank">
        <title>Cryo-EM Structure of MapSPARTA.</title>
        <authorList>
            <person name="Huang P.P."/>
            <person name="Guo L.J."/>
            <person name="Li Z.X."/>
            <person name="Yan P.R."/>
        </authorList>
    </citation>
    <scope>STRUCTURE BY ELECTRON MICROSCOPY (3.30 ANGSTROMS)</scope>
</reference>
<dbReference type="PDB" id="8OZD">
    <property type="method" value="EM"/>
    <property type="resolution" value="3.89 A"/>
    <property type="chains" value="A/C=1-452"/>
</dbReference>
<dbReference type="Pfam" id="PF13676">
    <property type="entry name" value="TIR_2"/>
    <property type="match status" value="1"/>
</dbReference>
<dbReference type="PDB" id="8WP2">
    <property type="method" value="EM"/>
    <property type="resolution" value="3.30 A"/>
    <property type="chains" value="B/D/J/L=1-452"/>
</dbReference>
<feature type="binding site" evidence="14">
    <location>
        <position position="71"/>
    </location>
    <ligand>
        <name>NAD(+)</name>
        <dbReference type="ChEBI" id="CHEBI:57540"/>
        <label>3</label>
    </ligand>
</feature>
<evidence type="ECO:0007829" key="15">
    <source>
        <dbReference type="PDB" id="8SPO"/>
    </source>
</evidence>
<dbReference type="PDB" id="8FFI">
    <property type="method" value="EM"/>
    <property type="resolution" value="2.70 A"/>
    <property type="chains" value="A/E/I/M=1-452"/>
</dbReference>
<reference evidence="11" key="7">
    <citation type="submission" date="2023-06" db="PDB data bank">
        <title>Cryo-EM Structure of MapSPARTA.</title>
        <authorList>
            <person name="Huang P.P."/>
            <person name="Guo L.J."/>
            <person name="Li Z.X."/>
            <person name="Yan P.R."/>
            <person name="Chen M.R."/>
            <person name="Xiao Y.B."/>
        </authorList>
    </citation>
    <scope>STRUCTURE BY ELECTRON MICROSCOPY (3.48 ANGSTROMS)</scope>
</reference>
<dbReference type="EMDB" id="EMD-17299"/>
<dbReference type="GO" id="GO:0007165">
    <property type="term" value="P:signal transduction"/>
    <property type="evidence" value="ECO:0007669"/>
    <property type="project" value="InterPro"/>
</dbReference>
<dbReference type="Gene3D" id="3.40.50.10140">
    <property type="entry name" value="Toll/interleukin-1 receptor homology (TIR) domain"/>
    <property type="match status" value="1"/>
</dbReference>
<dbReference type="InterPro" id="IPR000157">
    <property type="entry name" value="TIR_dom"/>
</dbReference>
<evidence type="ECO:0007829" key="11">
    <source>
        <dbReference type="PDB" id="8JR8"/>
    </source>
</evidence>
<dbReference type="PDB" id="8SP3">
    <property type="method" value="EM"/>
    <property type="resolution" value="3.52 A"/>
    <property type="chains" value="A/E=2-452"/>
</dbReference>
<dbReference type="PDB" id="8J7S">
    <property type="method" value="EM"/>
    <property type="resolution" value="2.84 A"/>
    <property type="chains" value="B/F/J/N=1-418"/>
</dbReference>
<dbReference type="PDB" id="8OZI">
    <property type="method" value="EM"/>
    <property type="resolution" value="3.22 A"/>
    <property type="chains" value="A/C/E/G=1-452"/>
</dbReference>
<reference evidence="6 7" key="5">
    <citation type="journal article" date="2023" name="Nature">
        <title>Oligomerization-mediated activation of a short prokaryotic Argonaute.</title>
        <authorList>
            <person name="Shen Z."/>
            <person name="Yang X.Y."/>
            <person name="Xia S."/>
            <person name="Huang W."/>
            <person name="Taylor D.J."/>
            <person name="Nakanishi K."/>
            <person name="Fu T.M."/>
        </authorList>
    </citation>
    <scope>STRUCTURE BY ELECTRON MICROSCOPY (2.70 ANGSTROMS) IN COMPLEX WITH NAD(+)</scope>
</reference>
<feature type="binding site" evidence="14">
    <location>
        <position position="73"/>
    </location>
    <ligand>
        <name>NAD(+)</name>
        <dbReference type="ChEBI" id="CHEBI:57540"/>
        <label>1</label>
    </ligand>
</feature>
<dbReference type="PDB" id="8OZ6">
    <property type="method" value="EM"/>
    <property type="resolution" value="3.97 A"/>
    <property type="chains" value="A/C/E/G=1-452"/>
</dbReference>
<dbReference type="EMDB" id="EMD-40672"/>
<feature type="binding site" evidence="14 15">
    <location>
        <position position="11"/>
    </location>
    <ligand>
        <name>NAD(+)</name>
        <dbReference type="ChEBI" id="CHEBI:57540"/>
        <label>1</label>
    </ligand>
</feature>
<dbReference type="EMDB" id="EMD-17308"/>
<dbReference type="PDB" id="8OZE">
    <property type="method" value="EM"/>
    <property type="resolution" value="2.91 A"/>
    <property type="chains" value="E/G=1-452"/>
</dbReference>
<keyword evidence="2" id="KW-0675">Receptor</keyword>
<dbReference type="EMBL" id="JACWLN010000003">
    <property type="protein sequence ID" value="MBD1260647.1"/>
    <property type="molecule type" value="Genomic_DNA"/>
</dbReference>
<dbReference type="AlphaFoldDB" id="A0A316E683"/>
<dbReference type="PDB" id="8SQU">
    <property type="method" value="EM"/>
    <property type="resolution" value="3.28 A"/>
    <property type="chains" value="A=2-452"/>
</dbReference>
<dbReference type="PDB" id="8I88">
    <property type="method" value="EM"/>
    <property type="resolution" value="3.70 A"/>
    <property type="chains" value="C=1-452"/>
</dbReference>
<dbReference type="EMDB" id="EMD-29033"/>
<feature type="binding site" evidence="15">
    <location>
        <position position="105"/>
    </location>
    <ligand>
        <name>NAD(+)</name>
        <dbReference type="ChEBI" id="CHEBI:57540"/>
        <label>2</label>
    </ligand>
</feature>
<dbReference type="EMDB" id="EMD-37708"/>
<reference evidence="12 13" key="6">
    <citation type="journal article" date="2023" name="Sci. Adv.">
        <title>Activation mechanism of a short argonaute-TIR prokaryotic immune system.</title>
        <authorList>
            <person name="Ni D."/>
            <person name="Lu X."/>
            <person name="Stahlberg H."/>
            <person name="Ekundayo B."/>
        </authorList>
    </citation>
    <scope>STRUCTURE BY ELECTRON MICROSCOPY (2.91 ANGSTROMS) IN COMPLEX WITH NAD(+)</scope>
</reference>
<dbReference type="Proteomes" id="UP000651837">
    <property type="component" value="Unassembled WGS sequence"/>
</dbReference>
<feature type="domain" description="TIR" evidence="1">
    <location>
        <begin position="1"/>
        <end position="148"/>
    </location>
</feature>
<reference evidence="2 5" key="2">
    <citation type="submission" date="2020-07" db="EMBL/GenBank/DDBJ databases">
        <title>The draft genome sequence of Maribacter polysiphoniae KCTC 22021.</title>
        <authorList>
            <person name="Mu L."/>
        </authorList>
    </citation>
    <scope>NUCLEOTIDE SEQUENCE [LARGE SCALE GENOMIC DNA]</scope>
    <source>
        <strain evidence="2 5">KCTC 22021</strain>
    </source>
</reference>
<dbReference type="EMBL" id="QGGQ01000003">
    <property type="protein sequence ID" value="PWK24223.1"/>
    <property type="molecule type" value="Genomic_DNA"/>
</dbReference>
<dbReference type="PDB" id="8JR8">
    <property type="method" value="EM"/>
    <property type="resolution" value="3.48 A"/>
    <property type="chains" value="B/D=1-452"/>
</dbReference>
<evidence type="ECO:0000313" key="4">
    <source>
        <dbReference type="Proteomes" id="UP000245667"/>
    </source>
</evidence>
<dbReference type="EMDB" id="EMD-17306"/>
<dbReference type="SMR" id="A0A316E683"/>
<dbReference type="PDB" id="8OZC">
    <property type="method" value="EM"/>
    <property type="resolution" value="4.00 A"/>
    <property type="chains" value="A=1-452"/>
</dbReference>
<dbReference type="EMDB" id="EMD-36047"/>
<dbReference type="EMDB" id="EMD-40713"/>
<evidence type="ECO:0007829" key="14">
    <source>
        <dbReference type="PDB" id="8OZI"/>
    </source>
</evidence>
<reference evidence="10" key="4">
    <citation type="journal article" date="2023" name="Cell Res.">
        <title>Cryo-EM structure of the ssDNA-activated SPARTA complex.</title>
        <authorList>
            <person name="Guo M."/>
            <person name="Zhu Y."/>
            <person name="Lin Z."/>
            <person name="Yang D."/>
            <person name="Zhang A."/>
            <person name="Guo C."/>
            <person name="Huang Z."/>
        </authorList>
    </citation>
    <scope>STRUCTURE BY ELECTRON MICROSCOPY (2.84 ANGSTROMS) OF 1-418</scope>
</reference>
<dbReference type="EMDB" id="EMD-29043"/>
<dbReference type="EMDB" id="EMD-36592"/>
<dbReference type="EMDB" id="EMD-40673"/>
<dbReference type="EMDB" id="EMD-17305"/>
<feature type="binding site" evidence="14">
    <location>
        <position position="77"/>
    </location>
    <ligand>
        <name>NAD(+)</name>
        <dbReference type="ChEBI" id="CHEBI:57540"/>
        <label>1</label>
    </ligand>
</feature>
<sequence length="452" mass="53198">MRNKIFISHATPDDNDFTRWLALKLIGLGYEVWCDILFLDKGVDFWSNIEKVIREDTCKFLLVSSSYSNQREGVLKELAVAAKVKKQLKDDKFIIPLAIDEQLSYDDINIDIVRLNAIDFKMSWARGLKDILEAFEKQKVPKEVADASKSNLLYQQIFLHDKSVIEKEEIYDSNWLSILSFPEELRFHEYNWMLPKRFDVRELTFPAVRYKNYLCTFAWAYDFTYHLPKTETYHKSKTIRIPTEEILSGSYDSNFIRNAECKRLIVQLLNKAFELRMKDKEVQEYEMSNKTAYWLEKGKLEKDKFEKTMLVGKQKDKNWHFAISGASKLYPFPVLMISSHIFFTADGKKLIDSSSVQHSSRRRQGKNWWNNTWRTKLLAFIKYLSDDDTSFYLEMGSEEKVFVSNEPVKFKGNVSYNIPEKNTLEEEAELSGFNQGEDIEELEELIENLEAE</sequence>
<feature type="binding site" evidence="14">
    <location>
        <position position="115"/>
    </location>
    <ligand>
        <name>NAD(+)</name>
        <dbReference type="ChEBI" id="CHEBI:57540"/>
        <label>3</label>
    </ligand>
</feature>
<evidence type="ECO:0007829" key="8">
    <source>
        <dbReference type="PDB" id="8I87"/>
    </source>
</evidence>
<dbReference type="PDB" id="8SPO">
    <property type="method" value="EM"/>
    <property type="resolution" value="2.98 A"/>
    <property type="chains" value="A/E/I/M=2-452"/>
</dbReference>
<feature type="binding site" evidence="14 15">
    <location>
        <position position="115"/>
    </location>
    <ligand>
        <name>NAD(+)</name>
        <dbReference type="ChEBI" id="CHEBI:57540"/>
        <label>1</label>
    </ligand>
</feature>
<dbReference type="PDB" id="8I87">
    <property type="method" value="EM"/>
    <property type="resolution" value="3.10 A"/>
    <property type="chains" value="A/C/G/O=1-452"/>
</dbReference>
<gene>
    <name evidence="2" type="ORF">HZY62_08615</name>
    <name evidence="3" type="ORF">LX92_01810</name>
</gene>
<dbReference type="PDB" id="8SP0">
    <property type="method" value="EM"/>
    <property type="resolution" value="3.33 A"/>
    <property type="chains" value="A/E=2-452"/>
</dbReference>
<dbReference type="PDB" id="8OZF">
    <property type="method" value="EM"/>
    <property type="resolution" value="3.73 A"/>
    <property type="chains" value="A/C/F/H=1-452"/>
</dbReference>
<evidence type="ECO:0000313" key="3">
    <source>
        <dbReference type="EMBL" id="PWK24223.1"/>
    </source>
</evidence>
<evidence type="ECO:0000313" key="5">
    <source>
        <dbReference type="Proteomes" id="UP000651837"/>
    </source>
</evidence>
<protein>
    <submittedName>
        <fullName evidence="3">TIR domain-containing protein</fullName>
    </submittedName>
    <submittedName>
        <fullName evidence="2">Toll/interleukin-1 receptor domain-containing protein</fullName>
    </submittedName>
</protein>
<evidence type="ECO:0007829" key="16">
    <source>
        <dbReference type="PDB" id="8WP2"/>
    </source>
</evidence>